<dbReference type="InterPro" id="IPR023013">
    <property type="entry name" value="AGPR_AS"/>
</dbReference>
<evidence type="ECO:0000256" key="5">
    <source>
        <dbReference type="ARBA" id="ARBA00023002"/>
    </source>
</evidence>
<dbReference type="GO" id="GO:0051287">
    <property type="term" value="F:NAD binding"/>
    <property type="evidence" value="ECO:0007669"/>
    <property type="project" value="InterPro"/>
</dbReference>
<dbReference type="Gene3D" id="3.30.360.10">
    <property type="entry name" value="Dihydrodipicolinate Reductase, domain 2"/>
    <property type="match status" value="1"/>
</dbReference>
<dbReference type="PANTHER" id="PTHR32338">
    <property type="entry name" value="N-ACETYL-GAMMA-GLUTAMYL-PHOSPHATE REDUCTASE, CHLOROPLASTIC-RELATED-RELATED"/>
    <property type="match status" value="1"/>
</dbReference>
<comment type="pathway">
    <text evidence="1 7">Amino-acid biosynthesis; L-arginine biosynthesis; N(2)-acetyl-L-ornithine from L-glutamate: step 3/4.</text>
</comment>
<dbReference type="Gene3D" id="3.40.50.720">
    <property type="entry name" value="NAD(P)-binding Rossmann-like Domain"/>
    <property type="match status" value="1"/>
</dbReference>
<sequence>MRGAIVGASGYSGAELTRLLAVHQKVSELEIFSNSLAGEMFDEHYPNMAGEVGLRYQKVPEGITLRGYDVVFLATPAGAAMSLVRDIGLNGPSIIDLSADFRYLDYGLYKFWYGKDHLFQNEENKFIYGLTELNREALRGARLVSNPGCYPTSILLALVPLLRGEAIVEKEVICDAKSGVSGAGRKLQEEYLFYRCNENIVPYRPIRHSHIGEMEHQTYNLTGQDIRLSFTPHLVPLNRGILSTIYCRLSKDKDVAEVEERYSRSYGEEPFVQVLQSGRIPNIRDVVGSNSCRIGYIYDERAGILKIFSSLDNLLKGAAGQAVQNMNVMFGFPETEGLPRQALG</sequence>
<dbReference type="InterPro" id="IPR000706">
    <property type="entry name" value="AGPR_type-1"/>
</dbReference>
<dbReference type="InterPro" id="IPR000534">
    <property type="entry name" value="Semialdehyde_DH_NAD-bd"/>
</dbReference>
<proteinExistence type="inferred from homology"/>
<accession>A0A6V8PGN7</accession>
<name>A0A6V8PGN7_9ACTN</name>
<keyword evidence="3 7" id="KW-0028">Amino-acid biosynthesis</keyword>
<keyword evidence="7" id="KW-0963">Cytoplasm</keyword>
<dbReference type="EMBL" id="BLSA01000008">
    <property type="protein sequence ID" value="GFP31825.1"/>
    <property type="molecule type" value="Genomic_DNA"/>
</dbReference>
<evidence type="ECO:0000313" key="10">
    <source>
        <dbReference type="EMBL" id="GFP31825.1"/>
    </source>
</evidence>
<comment type="subcellular location">
    <subcellularLocation>
        <location evidence="7">Cytoplasm</location>
    </subcellularLocation>
</comment>
<dbReference type="NCBIfam" id="TIGR01850">
    <property type="entry name" value="argC"/>
    <property type="match status" value="1"/>
</dbReference>
<evidence type="ECO:0000256" key="7">
    <source>
        <dbReference type="HAMAP-Rule" id="MF_00150"/>
    </source>
</evidence>
<dbReference type="HAMAP" id="MF_00150">
    <property type="entry name" value="ArgC_type1"/>
    <property type="match status" value="1"/>
</dbReference>
<keyword evidence="2 7" id="KW-0055">Arginine biosynthesis</keyword>
<evidence type="ECO:0000256" key="2">
    <source>
        <dbReference type="ARBA" id="ARBA00022571"/>
    </source>
</evidence>
<comment type="catalytic activity">
    <reaction evidence="6 7">
        <text>N-acetyl-L-glutamate 5-semialdehyde + phosphate + NADP(+) = N-acetyl-L-glutamyl 5-phosphate + NADPH + H(+)</text>
        <dbReference type="Rhea" id="RHEA:21588"/>
        <dbReference type="ChEBI" id="CHEBI:15378"/>
        <dbReference type="ChEBI" id="CHEBI:29123"/>
        <dbReference type="ChEBI" id="CHEBI:43474"/>
        <dbReference type="ChEBI" id="CHEBI:57783"/>
        <dbReference type="ChEBI" id="CHEBI:57936"/>
        <dbReference type="ChEBI" id="CHEBI:58349"/>
        <dbReference type="EC" id="1.2.1.38"/>
    </reaction>
</comment>
<evidence type="ECO:0000256" key="8">
    <source>
        <dbReference type="PROSITE-ProRule" id="PRU10010"/>
    </source>
</evidence>
<reference evidence="10 11" key="1">
    <citation type="journal article" date="2020" name="Front. Microbiol.">
        <title>Single-cell genomics of novel Actinobacteria with the Wood-Ljungdahl pathway discovered in a serpentinizing system.</title>
        <authorList>
            <person name="Merino N."/>
            <person name="Kawai M."/>
            <person name="Boyd E.S."/>
            <person name="Colman D.R."/>
            <person name="McGlynn S.E."/>
            <person name="Nealson K.H."/>
            <person name="Kurokawa K."/>
            <person name="Hongoh Y."/>
        </authorList>
    </citation>
    <scope>NUCLEOTIDE SEQUENCE [LARGE SCALE GENOMIC DNA]</scope>
    <source>
        <strain evidence="10 11">S42</strain>
    </source>
</reference>
<feature type="active site" evidence="7 8">
    <location>
        <position position="149"/>
    </location>
</feature>
<evidence type="ECO:0000259" key="9">
    <source>
        <dbReference type="SMART" id="SM00859"/>
    </source>
</evidence>
<keyword evidence="5 7" id="KW-0560">Oxidoreductase</keyword>
<dbReference type="InterPro" id="IPR050085">
    <property type="entry name" value="AGPR"/>
</dbReference>
<dbReference type="Proteomes" id="UP000568877">
    <property type="component" value="Unassembled WGS sequence"/>
</dbReference>
<dbReference type="InterPro" id="IPR058924">
    <property type="entry name" value="AGPR_dimerisation_dom"/>
</dbReference>
<evidence type="ECO:0000256" key="6">
    <source>
        <dbReference type="ARBA" id="ARBA00050557"/>
    </source>
</evidence>
<feature type="domain" description="Semialdehyde dehydrogenase NAD-binding" evidence="9">
    <location>
        <begin position="2"/>
        <end position="141"/>
    </location>
</feature>
<dbReference type="SUPFAM" id="SSF55347">
    <property type="entry name" value="Glyceraldehyde-3-phosphate dehydrogenase-like, C-terminal domain"/>
    <property type="match status" value="1"/>
</dbReference>
<dbReference type="EC" id="1.2.1.38" evidence="7"/>
<evidence type="ECO:0000256" key="1">
    <source>
        <dbReference type="ARBA" id="ARBA00004862"/>
    </source>
</evidence>
<dbReference type="PROSITE" id="PS01224">
    <property type="entry name" value="ARGC"/>
    <property type="match status" value="1"/>
</dbReference>
<dbReference type="InterPro" id="IPR036291">
    <property type="entry name" value="NAD(P)-bd_dom_sf"/>
</dbReference>
<comment type="function">
    <text evidence="7">Catalyzes the NADPH-dependent reduction of N-acetyl-5-glutamyl phosphate to yield N-acetyl-L-glutamate 5-semialdehyde.</text>
</comment>
<evidence type="ECO:0000313" key="11">
    <source>
        <dbReference type="Proteomes" id="UP000568877"/>
    </source>
</evidence>
<dbReference type="SMART" id="SM00859">
    <property type="entry name" value="Semialdhyde_dh"/>
    <property type="match status" value="1"/>
</dbReference>
<dbReference type="CDD" id="cd23934">
    <property type="entry name" value="AGPR_1_C"/>
    <property type="match status" value="1"/>
</dbReference>
<dbReference type="Pfam" id="PF01118">
    <property type="entry name" value="Semialdhyde_dh"/>
    <property type="match status" value="1"/>
</dbReference>
<dbReference type="GO" id="GO:0003942">
    <property type="term" value="F:N-acetyl-gamma-glutamyl-phosphate reductase activity"/>
    <property type="evidence" value="ECO:0007669"/>
    <property type="project" value="UniProtKB-UniRule"/>
</dbReference>
<gene>
    <name evidence="7" type="primary">argC</name>
    <name evidence="10" type="ORF">HKBW3S42_00131</name>
</gene>
<dbReference type="SUPFAM" id="SSF51735">
    <property type="entry name" value="NAD(P)-binding Rossmann-fold domains"/>
    <property type="match status" value="1"/>
</dbReference>
<dbReference type="GO" id="GO:0005737">
    <property type="term" value="C:cytoplasm"/>
    <property type="evidence" value="ECO:0007669"/>
    <property type="project" value="UniProtKB-SubCell"/>
</dbReference>
<organism evidence="10 11">
    <name type="scientific">Candidatus Hakubella thermalkaliphila</name>
    <dbReference type="NCBI Taxonomy" id="2754717"/>
    <lineage>
        <taxon>Bacteria</taxon>
        <taxon>Bacillati</taxon>
        <taxon>Actinomycetota</taxon>
        <taxon>Actinomycetota incertae sedis</taxon>
        <taxon>Candidatus Hakubellales</taxon>
        <taxon>Candidatus Hakubellaceae</taxon>
        <taxon>Candidatus Hakubella</taxon>
    </lineage>
</organism>
<dbReference type="UniPathway" id="UPA00068">
    <property type="reaction ID" value="UER00108"/>
</dbReference>
<dbReference type="CDD" id="cd17895">
    <property type="entry name" value="AGPR_1_N"/>
    <property type="match status" value="1"/>
</dbReference>
<dbReference type="PANTHER" id="PTHR32338:SF10">
    <property type="entry name" value="N-ACETYL-GAMMA-GLUTAMYL-PHOSPHATE REDUCTASE, CHLOROPLASTIC-RELATED"/>
    <property type="match status" value="1"/>
</dbReference>
<protein>
    <recommendedName>
        <fullName evidence="7">N-acetyl-gamma-glutamyl-phosphate reductase</fullName>
        <shortName evidence="7">AGPR</shortName>
        <ecNumber evidence="7">1.2.1.38</ecNumber>
    </recommendedName>
    <alternativeName>
        <fullName evidence="7">N-acetyl-glutamate semialdehyde dehydrogenase</fullName>
        <shortName evidence="7">NAGSA dehydrogenase</shortName>
    </alternativeName>
</protein>
<comment type="caution">
    <text evidence="10">The sequence shown here is derived from an EMBL/GenBank/DDBJ whole genome shotgun (WGS) entry which is preliminary data.</text>
</comment>
<evidence type="ECO:0000256" key="4">
    <source>
        <dbReference type="ARBA" id="ARBA00022857"/>
    </source>
</evidence>
<evidence type="ECO:0000256" key="3">
    <source>
        <dbReference type="ARBA" id="ARBA00022605"/>
    </source>
</evidence>
<dbReference type="GO" id="GO:0070401">
    <property type="term" value="F:NADP+ binding"/>
    <property type="evidence" value="ECO:0007669"/>
    <property type="project" value="InterPro"/>
</dbReference>
<comment type="similarity">
    <text evidence="7">Belongs to the NAGSA dehydrogenase family. Type 1 subfamily.</text>
</comment>
<dbReference type="GO" id="GO:0006526">
    <property type="term" value="P:L-arginine biosynthetic process"/>
    <property type="evidence" value="ECO:0007669"/>
    <property type="project" value="UniProtKB-UniRule"/>
</dbReference>
<keyword evidence="4 7" id="KW-0521">NADP</keyword>
<dbReference type="Pfam" id="PF22698">
    <property type="entry name" value="Semialdhyde_dhC_1"/>
    <property type="match status" value="1"/>
</dbReference>
<dbReference type="FunFam" id="3.30.360.10:FF:000014">
    <property type="entry name" value="N-acetyl-gamma-glutamyl-phosphate reductase"/>
    <property type="match status" value="1"/>
</dbReference>
<dbReference type="AlphaFoldDB" id="A0A6V8PGN7"/>